<dbReference type="AlphaFoldDB" id="A0A6M4IQC6"/>
<dbReference type="PANTHER" id="PTHR32089:SF112">
    <property type="entry name" value="LYSOZYME-LIKE PROTEIN-RELATED"/>
    <property type="match status" value="1"/>
</dbReference>
<evidence type="ECO:0000259" key="7">
    <source>
        <dbReference type="PROSITE" id="PS50113"/>
    </source>
</evidence>
<protein>
    <submittedName>
        <fullName evidence="8">PAS domain-containing methyl-accepting chemotaxis protein</fullName>
    </submittedName>
</protein>
<gene>
    <name evidence="8" type="ORF">HKW67_10805</name>
</gene>
<feature type="compositionally biased region" description="Polar residues" evidence="4">
    <location>
        <begin position="1"/>
        <end position="20"/>
    </location>
</feature>
<dbReference type="GO" id="GO:0016020">
    <property type="term" value="C:membrane"/>
    <property type="evidence" value="ECO:0007669"/>
    <property type="project" value="InterPro"/>
</dbReference>
<evidence type="ECO:0000259" key="6">
    <source>
        <dbReference type="PROSITE" id="PS50112"/>
    </source>
</evidence>
<dbReference type="SMART" id="SM00086">
    <property type="entry name" value="PAC"/>
    <property type="match status" value="2"/>
</dbReference>
<dbReference type="Gene3D" id="3.30.450.20">
    <property type="entry name" value="PAS domain"/>
    <property type="match status" value="2"/>
</dbReference>
<dbReference type="PROSITE" id="PS50111">
    <property type="entry name" value="CHEMOTAXIS_TRANSDUC_2"/>
    <property type="match status" value="1"/>
</dbReference>
<evidence type="ECO:0000256" key="1">
    <source>
        <dbReference type="ARBA" id="ARBA00023224"/>
    </source>
</evidence>
<feature type="domain" description="Methyl-accepting transducer" evidence="5">
    <location>
        <begin position="280"/>
        <end position="509"/>
    </location>
</feature>
<feature type="region of interest" description="Disordered" evidence="4">
    <location>
        <begin position="1"/>
        <end position="24"/>
    </location>
</feature>
<dbReference type="NCBIfam" id="TIGR00229">
    <property type="entry name" value="sensory_box"/>
    <property type="match status" value="2"/>
</dbReference>
<dbReference type="PANTHER" id="PTHR32089">
    <property type="entry name" value="METHYL-ACCEPTING CHEMOTAXIS PROTEIN MCPB"/>
    <property type="match status" value="1"/>
</dbReference>
<dbReference type="InterPro" id="IPR035965">
    <property type="entry name" value="PAS-like_dom_sf"/>
</dbReference>
<dbReference type="SMART" id="SM00283">
    <property type="entry name" value="MA"/>
    <property type="match status" value="1"/>
</dbReference>
<dbReference type="InterPro" id="IPR001610">
    <property type="entry name" value="PAC"/>
</dbReference>
<dbReference type="InterPro" id="IPR000700">
    <property type="entry name" value="PAS-assoc_C"/>
</dbReference>
<proteinExistence type="inferred from homology"/>
<dbReference type="PROSITE" id="PS50112">
    <property type="entry name" value="PAS"/>
    <property type="match status" value="1"/>
</dbReference>
<name>A0A6M4IQC6_9BACT</name>
<evidence type="ECO:0000313" key="8">
    <source>
        <dbReference type="EMBL" id="QJR35959.1"/>
    </source>
</evidence>
<evidence type="ECO:0000256" key="3">
    <source>
        <dbReference type="PROSITE-ProRule" id="PRU00284"/>
    </source>
</evidence>
<dbReference type="InterPro" id="IPR004089">
    <property type="entry name" value="MCPsignal_dom"/>
</dbReference>
<evidence type="ECO:0000313" key="9">
    <source>
        <dbReference type="Proteomes" id="UP000500938"/>
    </source>
</evidence>
<feature type="domain" description="PAS" evidence="6">
    <location>
        <begin position="43"/>
        <end position="81"/>
    </location>
</feature>
<dbReference type="GO" id="GO:0004888">
    <property type="term" value="F:transmembrane signaling receptor activity"/>
    <property type="evidence" value="ECO:0007669"/>
    <property type="project" value="InterPro"/>
</dbReference>
<evidence type="ECO:0000256" key="4">
    <source>
        <dbReference type="SAM" id="MobiDB-lite"/>
    </source>
</evidence>
<dbReference type="InterPro" id="IPR013655">
    <property type="entry name" value="PAS_fold_3"/>
</dbReference>
<dbReference type="Proteomes" id="UP000500938">
    <property type="component" value="Chromosome"/>
</dbReference>
<dbReference type="SUPFAM" id="SSF55785">
    <property type="entry name" value="PYP-like sensor domain (PAS domain)"/>
    <property type="match status" value="2"/>
</dbReference>
<dbReference type="InterPro" id="IPR004090">
    <property type="entry name" value="Chemotax_Me-accpt_rcpt"/>
</dbReference>
<feature type="domain" description="PAC" evidence="7">
    <location>
        <begin position="224"/>
        <end position="276"/>
    </location>
</feature>
<dbReference type="Gene3D" id="1.10.287.950">
    <property type="entry name" value="Methyl-accepting chemotaxis protein"/>
    <property type="match status" value="1"/>
</dbReference>
<evidence type="ECO:0000259" key="5">
    <source>
        <dbReference type="PROSITE" id="PS50111"/>
    </source>
</evidence>
<dbReference type="SMART" id="SM00091">
    <property type="entry name" value="PAS"/>
    <property type="match status" value="2"/>
</dbReference>
<accession>A0A6M4IQC6</accession>
<organism evidence="8 9">
    <name type="scientific">Gemmatimonas groenlandica</name>
    <dbReference type="NCBI Taxonomy" id="2732249"/>
    <lineage>
        <taxon>Bacteria</taxon>
        <taxon>Pseudomonadati</taxon>
        <taxon>Gemmatimonadota</taxon>
        <taxon>Gemmatimonadia</taxon>
        <taxon>Gemmatimonadales</taxon>
        <taxon>Gemmatimonadaceae</taxon>
        <taxon>Gemmatimonas</taxon>
    </lineage>
</organism>
<reference evidence="8 9" key="1">
    <citation type="submission" date="2020-05" db="EMBL/GenBank/DDBJ databases">
        <title>Complete genome sequence of Gemmatimonas greenlandica TET16.</title>
        <authorList>
            <person name="Zeng Y."/>
        </authorList>
    </citation>
    <scope>NUCLEOTIDE SEQUENCE [LARGE SCALE GENOMIC DNA]</scope>
    <source>
        <strain evidence="8 9">TET16</strain>
    </source>
</reference>
<dbReference type="InterPro" id="IPR000014">
    <property type="entry name" value="PAS"/>
</dbReference>
<feature type="domain" description="PAC" evidence="7">
    <location>
        <begin position="102"/>
        <end position="154"/>
    </location>
</feature>
<dbReference type="PROSITE" id="PS50113">
    <property type="entry name" value="PAC"/>
    <property type="match status" value="2"/>
</dbReference>
<comment type="similarity">
    <text evidence="2">Belongs to the methyl-accepting chemotaxis (MCP) protein family.</text>
</comment>
<dbReference type="Pfam" id="PF08447">
    <property type="entry name" value="PAS_3"/>
    <property type="match status" value="2"/>
</dbReference>
<dbReference type="PRINTS" id="PR00260">
    <property type="entry name" value="CHEMTRNSDUCR"/>
</dbReference>
<keyword evidence="1 3" id="KW-0807">Transducer</keyword>
<dbReference type="GO" id="GO:0006935">
    <property type="term" value="P:chemotaxis"/>
    <property type="evidence" value="ECO:0007669"/>
    <property type="project" value="InterPro"/>
</dbReference>
<dbReference type="EMBL" id="CP053085">
    <property type="protein sequence ID" value="QJR35959.1"/>
    <property type="molecule type" value="Genomic_DNA"/>
</dbReference>
<dbReference type="RefSeq" id="WP_171225390.1">
    <property type="nucleotide sequence ID" value="NZ_CP053085.1"/>
</dbReference>
<dbReference type="SUPFAM" id="SSF58104">
    <property type="entry name" value="Methyl-accepting chemotaxis protein (MCP) signaling domain"/>
    <property type="match status" value="1"/>
</dbReference>
<keyword evidence="9" id="KW-1185">Reference proteome</keyword>
<evidence type="ECO:0000256" key="2">
    <source>
        <dbReference type="ARBA" id="ARBA00029447"/>
    </source>
</evidence>
<dbReference type="Pfam" id="PF00015">
    <property type="entry name" value="MCPsignal"/>
    <property type="match status" value="1"/>
</dbReference>
<sequence length="537" mass="57581">MATSVRPTSRRSVGTTTPRSAASKVDQHALQASLAALDRVQAIIEFDLDGTVITANDNFLHALGYSLDEIQGRHHRMFVEPAYAQSEDYRRFWEKLGRGEFEKAEYKRIGKGGREVWIDASYNPVFDLNGRPFKIVKFANDVTVAKLRNADFEGQIAAISKAQAVISFHVDGTIIDANHHFLNALGYSLDEIRGKHHRMFMDPAEAALPTYAQFWGDLATGEFKAGEFRRIGKSGNEVWINASYNPIYDLNGKPYKIVKYAREVSNAVQQRLLLKTVTESAAQLSVAADELTTASQSMSASAEETSAQANVVTAASEQVSNNVVTVATGTEEMSASIREIALNASEASKVASHAVRVADSTNGLVAKLGESSAEIGKVVKVITSIAQQTNLLALNATIEAARAGEAGKGFAVVANEVKELAKETAKATEDISQKIDAIQTDTAGAVSAIREIGEIINRIADIQTTIASAVEEQTATTTEMSRNVAEAAKGSSEIAGNIVGVAQAAVETSRGATKTMESAAQLTEMAAYLQSVLAQFN</sequence>
<dbReference type="CDD" id="cd00130">
    <property type="entry name" value="PAS"/>
    <property type="match status" value="2"/>
</dbReference>
<dbReference type="KEGG" id="ggr:HKW67_10805"/>
<dbReference type="GO" id="GO:0007165">
    <property type="term" value="P:signal transduction"/>
    <property type="evidence" value="ECO:0007669"/>
    <property type="project" value="UniProtKB-KW"/>
</dbReference>